<reference evidence="2 3" key="1">
    <citation type="submission" date="2018-06" db="EMBL/GenBank/DDBJ databases">
        <title>Genomic Encyclopedia of Archaeal and Bacterial Type Strains, Phase II (KMG-II): from individual species to whole genera.</title>
        <authorList>
            <person name="Goeker M."/>
        </authorList>
    </citation>
    <scope>NUCLEOTIDE SEQUENCE [LARGE SCALE GENOMIC DNA]</scope>
    <source>
        <strain evidence="2 3">CFPB 3232</strain>
    </source>
</reference>
<proteinExistence type="predicted"/>
<protein>
    <recommendedName>
        <fullName evidence="4">WD40 repeat protein</fullName>
    </recommendedName>
</protein>
<keyword evidence="1" id="KW-0732">Signal</keyword>
<dbReference type="AlphaFoldDB" id="A0A328ZW18"/>
<dbReference type="EMBL" id="QLTA01000001">
    <property type="protein sequence ID" value="RAR86436.1"/>
    <property type="molecule type" value="Genomic_DNA"/>
</dbReference>
<keyword evidence="3" id="KW-1185">Reference proteome</keyword>
<name>A0A328ZW18_9BURK</name>
<organism evidence="2 3">
    <name type="scientific">Paracidovorax anthurii</name>
    <dbReference type="NCBI Taxonomy" id="78229"/>
    <lineage>
        <taxon>Bacteria</taxon>
        <taxon>Pseudomonadati</taxon>
        <taxon>Pseudomonadota</taxon>
        <taxon>Betaproteobacteria</taxon>
        <taxon>Burkholderiales</taxon>
        <taxon>Comamonadaceae</taxon>
        <taxon>Paracidovorax</taxon>
    </lineage>
</organism>
<feature type="signal peptide" evidence="1">
    <location>
        <begin position="1"/>
        <end position="21"/>
    </location>
</feature>
<dbReference type="SUPFAM" id="SSF75011">
    <property type="entry name" value="3-carboxy-cis,cis-mucoante lactonizing enzyme"/>
    <property type="match status" value="1"/>
</dbReference>
<accession>A0A328ZW18</accession>
<evidence type="ECO:0000313" key="3">
    <source>
        <dbReference type="Proteomes" id="UP000248856"/>
    </source>
</evidence>
<dbReference type="Proteomes" id="UP000248856">
    <property type="component" value="Unassembled WGS sequence"/>
</dbReference>
<comment type="caution">
    <text evidence="2">The sequence shown here is derived from an EMBL/GenBank/DDBJ whole genome shotgun (WGS) entry which is preliminary data.</text>
</comment>
<evidence type="ECO:0000256" key="1">
    <source>
        <dbReference type="SAM" id="SignalP"/>
    </source>
</evidence>
<feature type="chain" id="PRO_5016446187" description="WD40 repeat protein" evidence="1">
    <location>
        <begin position="22"/>
        <end position="366"/>
    </location>
</feature>
<evidence type="ECO:0008006" key="4">
    <source>
        <dbReference type="Google" id="ProtNLM"/>
    </source>
</evidence>
<gene>
    <name evidence="2" type="ORF">AX018_100122</name>
</gene>
<sequence length="366" mass="40038">MKTNIATATAAALLASTTVAAAGPSVPLAMETRFEPVNPDMYSMDWIDDRHVLLTVPTGNPNQHWFRKTLIVDARTGEGSVFLQNAHLICTDPAQRIATLHEGSMERMFTGSGPVADPRDSLKSYRWDAAQQKPLAAVPGSSAWNLFICRATQAEDAQRPMAGFLGADIRYLENGDGFLKSAGRSDFGKHPSTWFHAHQKPKPVDVSIDRVAPTPQYLPYRDAHLLSVGKIAGDGTFFSNGTDRHTEYPLILLKRDGALEKTFTQAALGHLKFSQAFVHPSAQGNLVYVASNQKEGGGIYLHAGSSLTRMWCTNRTSDPSRRCQIHAMQISPDGCRVAFVSAESDDPASTQWGKRLQFLPLCGQSR</sequence>
<evidence type="ECO:0000313" key="2">
    <source>
        <dbReference type="EMBL" id="RAR86436.1"/>
    </source>
</evidence>